<dbReference type="EMBL" id="DQ463747">
    <property type="protein sequence ID" value="ABE03644.1"/>
    <property type="molecule type" value="Genomic_DNA"/>
</dbReference>
<evidence type="ECO:0000313" key="14">
    <source>
        <dbReference type="Proteomes" id="UP000695022"/>
    </source>
</evidence>
<keyword evidence="14" id="KW-1185">Reference proteome</keyword>
<dbReference type="GO" id="GO:0005743">
    <property type="term" value="C:mitochondrial inner membrane"/>
    <property type="evidence" value="ECO:0007669"/>
    <property type="project" value="UniProtKB-SubCell"/>
</dbReference>
<dbReference type="InterPro" id="IPR045083">
    <property type="entry name" value="ATP_synth_F0_asu_bact/mt"/>
</dbReference>
<reference evidence="13 14" key="1">
    <citation type="journal article" date="2006" name="Evol. Dev.">
        <title>Mitogenomics and phylogenomics reveal priapulid worms as extant models of the ancestral Ecdysozoan.</title>
        <authorList>
            <person name="Webster B.L."/>
            <person name="Copley R.R."/>
            <person name="Jenner R.A."/>
            <person name="Mackenzie-Dodds J.A."/>
            <person name="Bourlat S.J."/>
            <person name="Rota-Stabelli O."/>
            <person name="Littlewood D.T."/>
            <person name="Telford M.J."/>
        </authorList>
    </citation>
    <scope>NUCLEOTIDE SEQUENCE</scope>
</reference>
<dbReference type="NCBIfam" id="TIGR01131">
    <property type="entry name" value="ATP_synt_6_or_A"/>
    <property type="match status" value="1"/>
</dbReference>
<feature type="transmembrane region" description="Helical" evidence="12">
    <location>
        <begin position="170"/>
        <end position="192"/>
    </location>
</feature>
<name>A0MCU9_PRICU</name>
<keyword evidence="4" id="KW-0138">CF(0)</keyword>
<evidence type="ECO:0000256" key="11">
    <source>
        <dbReference type="RuleBase" id="RU004450"/>
    </source>
</evidence>
<evidence type="ECO:0000313" key="15">
    <source>
        <dbReference type="RefSeq" id="YP_851003.1"/>
    </source>
</evidence>
<sequence length="224" mass="24857">MMSGLFSIFDPSTGFGLSLNWIALLIGLCFLPLSFWVLPTRWMVSWSMINKTVLKELSSLFSSSSPSGMSVLVLGLFWFIIFSNFLGLFPYVFTSTAHILVTLSLAFPMWMGFMLFGWLTRPIDMLAHLVPEGTPTILMMFMVCIETISNLIRPITLSVRLAANMIAGHLLLTLLGSQGVSASMVILTLILVTQFFLLLLEAAVAVIQSYVFVVLTTLYSAEVY</sequence>
<evidence type="ECO:0000256" key="4">
    <source>
        <dbReference type="ARBA" id="ARBA00022547"/>
    </source>
</evidence>
<keyword evidence="9 12" id="KW-0472">Membrane</keyword>
<reference evidence="15" key="2">
    <citation type="submission" date="2006-11" db="EMBL/GenBank/DDBJ databases">
        <authorList>
            <consortium name="NCBI Genome Project"/>
        </authorList>
    </citation>
    <scope>NUCLEOTIDE SEQUENCE</scope>
</reference>
<evidence type="ECO:0000256" key="2">
    <source>
        <dbReference type="ARBA" id="ARBA00006810"/>
    </source>
</evidence>
<dbReference type="InterPro" id="IPR023011">
    <property type="entry name" value="ATP_synth_F0_asu_AS"/>
</dbReference>
<dbReference type="GO" id="GO:0045259">
    <property type="term" value="C:proton-transporting ATP synthase complex"/>
    <property type="evidence" value="ECO:0007669"/>
    <property type="project" value="UniProtKB-KW"/>
</dbReference>
<dbReference type="AlphaFoldDB" id="A0MCU9"/>
<dbReference type="Gene3D" id="1.20.120.220">
    <property type="entry name" value="ATP synthase, F0 complex, subunit A"/>
    <property type="match status" value="1"/>
</dbReference>
<evidence type="ECO:0000256" key="8">
    <source>
        <dbReference type="ARBA" id="ARBA00023065"/>
    </source>
</evidence>
<dbReference type="GeneID" id="4466907"/>
<keyword evidence="10" id="KW-0066">ATP synthesis</keyword>
<dbReference type="InterPro" id="IPR000568">
    <property type="entry name" value="ATP_synth_F0_asu"/>
</dbReference>
<dbReference type="PANTHER" id="PTHR11410">
    <property type="entry name" value="ATP SYNTHASE SUBUNIT A"/>
    <property type="match status" value="1"/>
</dbReference>
<keyword evidence="8" id="KW-0406">Ion transport</keyword>
<feature type="transmembrane region" description="Helical" evidence="12">
    <location>
        <begin position="71"/>
        <end position="93"/>
    </location>
</feature>
<evidence type="ECO:0000256" key="9">
    <source>
        <dbReference type="ARBA" id="ARBA00023136"/>
    </source>
</evidence>
<comment type="subcellular location">
    <subcellularLocation>
        <location evidence="1">Membrane</location>
        <topology evidence="1">Multi-pass membrane protein</topology>
    </subcellularLocation>
    <subcellularLocation>
        <location evidence="11">Mitochondrion inner membrane</location>
        <topology evidence="11">Multi-pass membrane protein</topology>
    </subcellularLocation>
</comment>
<evidence type="ECO:0000256" key="3">
    <source>
        <dbReference type="ARBA" id="ARBA00022448"/>
    </source>
</evidence>
<geneLocation type="mitochondrion" evidence="13 15"/>
<dbReference type="InterPro" id="IPR035908">
    <property type="entry name" value="F0_ATP_A_sf"/>
</dbReference>
<dbReference type="GO" id="GO:0046933">
    <property type="term" value="F:proton-transporting ATP synthase activity, rotational mechanism"/>
    <property type="evidence" value="ECO:0007669"/>
    <property type="project" value="TreeGrafter"/>
</dbReference>
<keyword evidence="13 15" id="KW-0496">Mitochondrion</keyword>
<feature type="transmembrane region" description="Helical" evidence="12">
    <location>
        <begin position="20"/>
        <end position="38"/>
    </location>
</feature>
<evidence type="ECO:0000256" key="5">
    <source>
        <dbReference type="ARBA" id="ARBA00022692"/>
    </source>
</evidence>
<evidence type="ECO:0000256" key="12">
    <source>
        <dbReference type="SAM" id="Phobius"/>
    </source>
</evidence>
<evidence type="ECO:0000313" key="13">
    <source>
        <dbReference type="EMBL" id="ABE03644.1"/>
    </source>
</evidence>
<dbReference type="OMA" id="QSAYLFF"/>
<keyword evidence="7 12" id="KW-1133">Transmembrane helix</keyword>
<evidence type="ECO:0000256" key="6">
    <source>
        <dbReference type="ARBA" id="ARBA00022781"/>
    </source>
</evidence>
<feature type="transmembrane region" description="Helical" evidence="12">
    <location>
        <begin position="198"/>
        <end position="221"/>
    </location>
</feature>
<keyword evidence="6" id="KW-0375">Hydrogen ion transport</keyword>
<gene>
    <name evidence="13" type="primary">atp6</name>
    <name evidence="15" type="synonym">ATP6</name>
    <name evidence="15" type="ORF">KEG42_p03</name>
</gene>
<proteinExistence type="inferred from homology"/>
<feature type="transmembrane region" description="Helical" evidence="12">
    <location>
        <begin position="99"/>
        <end position="119"/>
    </location>
</feature>
<dbReference type="Proteomes" id="UP000695022">
    <property type="component" value="Mitochondrion MT"/>
</dbReference>
<evidence type="ECO:0000256" key="7">
    <source>
        <dbReference type="ARBA" id="ARBA00022989"/>
    </source>
</evidence>
<dbReference type="PANTHER" id="PTHR11410:SF0">
    <property type="entry name" value="ATP SYNTHASE SUBUNIT A"/>
    <property type="match status" value="1"/>
</dbReference>
<reference evidence="15" key="3">
    <citation type="submission" date="2025-05" db="UniProtKB">
        <authorList>
            <consortium name="RefSeq"/>
        </authorList>
    </citation>
    <scope>IDENTIFICATION</scope>
</reference>
<dbReference type="OrthoDB" id="10068504at2759"/>
<dbReference type="PROSITE" id="PS00449">
    <property type="entry name" value="ATPASE_A"/>
    <property type="match status" value="1"/>
</dbReference>
<dbReference type="CTD" id="4508"/>
<dbReference type="SUPFAM" id="SSF81336">
    <property type="entry name" value="F1F0 ATP synthase subunit A"/>
    <property type="match status" value="1"/>
</dbReference>
<keyword evidence="3" id="KW-0813">Transport</keyword>
<dbReference type="RefSeq" id="YP_851003.1">
    <property type="nucleotide sequence ID" value="NC_008557.1"/>
</dbReference>
<dbReference type="Pfam" id="PF00119">
    <property type="entry name" value="ATP-synt_A"/>
    <property type="match status" value="1"/>
</dbReference>
<organism evidence="13">
    <name type="scientific">Priapulus caudatus</name>
    <name type="common">Priapulid worm</name>
    <dbReference type="NCBI Taxonomy" id="37621"/>
    <lineage>
        <taxon>Eukaryota</taxon>
        <taxon>Metazoa</taxon>
        <taxon>Ecdysozoa</taxon>
        <taxon>Scalidophora</taxon>
        <taxon>Priapulida</taxon>
        <taxon>Priapulimorpha</taxon>
        <taxon>Priapulimorphida</taxon>
        <taxon>Priapulidae</taxon>
        <taxon>Priapulus</taxon>
    </lineage>
</organism>
<evidence type="ECO:0000256" key="1">
    <source>
        <dbReference type="ARBA" id="ARBA00004141"/>
    </source>
</evidence>
<protein>
    <recommendedName>
        <fullName evidence="11">ATP synthase subunit a</fullName>
    </recommendedName>
</protein>
<comment type="similarity">
    <text evidence="2">Belongs to the ATPase A chain family.</text>
</comment>
<dbReference type="PRINTS" id="PR00123">
    <property type="entry name" value="ATPASEA"/>
</dbReference>
<evidence type="ECO:0000256" key="10">
    <source>
        <dbReference type="ARBA" id="ARBA00023310"/>
    </source>
</evidence>
<accession>A0MCU9</accession>
<keyword evidence="5 12" id="KW-0812">Transmembrane</keyword>
<dbReference type="CDD" id="cd00310">
    <property type="entry name" value="ATP-synt_Fo_a_6"/>
    <property type="match status" value="1"/>
</dbReference>